<dbReference type="Gene3D" id="1.10.8.960">
    <property type="match status" value="1"/>
</dbReference>
<keyword evidence="9 14" id="KW-0067">ATP-binding</keyword>
<evidence type="ECO:0000256" key="7">
    <source>
        <dbReference type="ARBA" id="ARBA00022692"/>
    </source>
</evidence>
<dbReference type="GO" id="GO:0004357">
    <property type="term" value="F:glutamate-cysteine ligase activity"/>
    <property type="evidence" value="ECO:0007669"/>
    <property type="project" value="UniProtKB-UniRule"/>
</dbReference>
<proteinExistence type="inferred from homology"/>
<dbReference type="Gene3D" id="3.30.590.50">
    <property type="match status" value="2"/>
</dbReference>
<comment type="catalytic activity">
    <reaction evidence="14">
        <text>L-cysteine + L-glutamate + ATP = gamma-L-glutamyl-L-cysteine + ADP + phosphate + H(+)</text>
        <dbReference type="Rhea" id="RHEA:13285"/>
        <dbReference type="ChEBI" id="CHEBI:15378"/>
        <dbReference type="ChEBI" id="CHEBI:29985"/>
        <dbReference type="ChEBI" id="CHEBI:30616"/>
        <dbReference type="ChEBI" id="CHEBI:35235"/>
        <dbReference type="ChEBI" id="CHEBI:43474"/>
        <dbReference type="ChEBI" id="CHEBI:58173"/>
        <dbReference type="ChEBI" id="CHEBI:456216"/>
        <dbReference type="EC" id="6.3.2.2"/>
    </reaction>
</comment>
<feature type="transmembrane region" description="Helical" evidence="15">
    <location>
        <begin position="63"/>
        <end position="87"/>
    </location>
</feature>
<keyword evidence="17" id="KW-1185">Reference proteome</keyword>
<evidence type="ECO:0000256" key="13">
    <source>
        <dbReference type="ARBA" id="ARBA00032122"/>
    </source>
</evidence>
<evidence type="ECO:0000256" key="5">
    <source>
        <dbReference type="ARBA" id="ARBA00022598"/>
    </source>
</evidence>
<evidence type="ECO:0000256" key="10">
    <source>
        <dbReference type="ARBA" id="ARBA00022989"/>
    </source>
</evidence>
<keyword evidence="7 15" id="KW-0812">Transmembrane</keyword>
<dbReference type="EC" id="6.3.2.2" evidence="4 14"/>
<dbReference type="InterPro" id="IPR004308">
    <property type="entry name" value="GCS"/>
</dbReference>
<dbReference type="PANTHER" id="PTHR11164">
    <property type="entry name" value="GLUTAMATE CYSTEINE LIGASE"/>
    <property type="match status" value="1"/>
</dbReference>
<evidence type="ECO:0000256" key="3">
    <source>
        <dbReference type="ARBA" id="ARBA00008100"/>
    </source>
</evidence>
<feature type="transmembrane region" description="Helical" evidence="15">
    <location>
        <begin position="188"/>
        <end position="213"/>
    </location>
</feature>
<dbReference type="GO" id="GO:0004930">
    <property type="term" value="F:G protein-coupled receptor activity"/>
    <property type="evidence" value="ECO:0007669"/>
    <property type="project" value="InterPro"/>
</dbReference>
<comment type="caution">
    <text evidence="16">The sequence shown here is derived from an EMBL/GenBank/DDBJ whole genome shotgun (WGS) entry which is preliminary data.</text>
</comment>
<dbReference type="Pfam" id="PF02117">
    <property type="entry name" value="7TM_GPCR_Sra"/>
    <property type="match status" value="1"/>
</dbReference>
<accession>A0A8S1HWQ7</accession>
<organism evidence="16 17">
    <name type="scientific">Caenorhabditis auriculariae</name>
    <dbReference type="NCBI Taxonomy" id="2777116"/>
    <lineage>
        <taxon>Eukaryota</taxon>
        <taxon>Metazoa</taxon>
        <taxon>Ecdysozoa</taxon>
        <taxon>Nematoda</taxon>
        <taxon>Chromadorea</taxon>
        <taxon>Rhabditida</taxon>
        <taxon>Rhabditina</taxon>
        <taxon>Rhabditomorpha</taxon>
        <taxon>Rhabditoidea</taxon>
        <taxon>Rhabditidae</taxon>
        <taxon>Peloderinae</taxon>
        <taxon>Caenorhabditis</taxon>
    </lineage>
</organism>
<keyword evidence="11 15" id="KW-0472">Membrane</keyword>
<dbReference type="Proteomes" id="UP000835052">
    <property type="component" value="Unassembled WGS sequence"/>
</dbReference>
<feature type="transmembrane region" description="Helical" evidence="15">
    <location>
        <begin position="147"/>
        <end position="168"/>
    </location>
</feature>
<evidence type="ECO:0000256" key="12">
    <source>
        <dbReference type="ARBA" id="ARBA00030585"/>
    </source>
</evidence>
<protein>
    <recommendedName>
        <fullName evidence="4 14">Glutamate--cysteine ligase</fullName>
        <ecNumber evidence="4 14">6.3.2.2</ecNumber>
    </recommendedName>
    <alternativeName>
        <fullName evidence="13 14">Gamma-ECS</fullName>
    </alternativeName>
    <alternativeName>
        <fullName evidence="12 14">Gamma-glutamylcysteine synthetase</fullName>
    </alternativeName>
</protein>
<evidence type="ECO:0000313" key="16">
    <source>
        <dbReference type="EMBL" id="CAD6198734.1"/>
    </source>
</evidence>
<reference evidence="16" key="1">
    <citation type="submission" date="2020-10" db="EMBL/GenBank/DDBJ databases">
        <authorList>
            <person name="Kikuchi T."/>
        </authorList>
    </citation>
    <scope>NUCLEOTIDE SEQUENCE</scope>
    <source>
        <strain evidence="16">NKZ352</strain>
    </source>
</reference>
<comment type="similarity">
    <text evidence="3 14">Belongs to the glutamate--cysteine ligase type 3 family.</text>
</comment>
<dbReference type="FunFam" id="3.30.590.50:FF:000002">
    <property type="entry name" value="Glutamate--cysteine ligase catalytic subunit"/>
    <property type="match status" value="1"/>
</dbReference>
<evidence type="ECO:0000256" key="14">
    <source>
        <dbReference type="RuleBase" id="RU367135"/>
    </source>
</evidence>
<dbReference type="FunFam" id="3.30.590.50:FF:000007">
    <property type="entry name" value="Glutamate--cysteine ligase"/>
    <property type="match status" value="1"/>
</dbReference>
<comment type="subcellular location">
    <subcellularLocation>
        <location evidence="1">Membrane</location>
        <topology evidence="1">Multi-pass membrane protein</topology>
    </subcellularLocation>
</comment>
<keyword evidence="5 14" id="KW-0436">Ligase</keyword>
<dbReference type="PANTHER" id="PTHR11164:SF0">
    <property type="entry name" value="GLUTAMATE--CYSTEINE LIGASE CATALYTIC SUBUNIT"/>
    <property type="match status" value="1"/>
</dbReference>
<dbReference type="GO" id="GO:0016020">
    <property type="term" value="C:membrane"/>
    <property type="evidence" value="ECO:0007669"/>
    <property type="project" value="UniProtKB-SubCell"/>
</dbReference>
<dbReference type="AlphaFoldDB" id="A0A8S1HWQ7"/>
<comment type="pathway">
    <text evidence="2 14">Sulfur metabolism; glutathione biosynthesis; glutathione from L-cysteine and L-glutamate: step 1/2.</text>
</comment>
<evidence type="ECO:0000313" key="17">
    <source>
        <dbReference type="Proteomes" id="UP000835052"/>
    </source>
</evidence>
<dbReference type="InterPro" id="IPR014746">
    <property type="entry name" value="Gln_synth/guanido_kin_cat_dom"/>
</dbReference>
<evidence type="ECO:0000256" key="9">
    <source>
        <dbReference type="ARBA" id="ARBA00022840"/>
    </source>
</evidence>
<sequence length="895" mass="102983">MIEPTVSTEFCATDQQMERQTSWQFRAYVYFHSLIAIATFILSIFAVRVLVYRSIFPASTRVLLFISLFYCNFHECVFGYIEISALVRSYAYSDSPCQILFKQSECFPVNQTLMFAYAGVIGIQMALSLDRTRFDVKLRYENRETMLTAQAVCIISLVQFFLMMGNSTSMLVLRQYRQDLPNTLYTNIVTWIYTVPYTVMCLPLFIILFTSYVGKTRRIAIKNITEIRITQDEHMGLLTNGSPLSWDEMVPYIDYIKKHGISQFINLYHKLKSRQGDCLKWGDEIEYTIVKFDHENKKVRVSCRAEEVLTRLLAAEEVNAMVGASNGSLWRPEFGAFMIEGTPGQPYGGLLACFNVVEANMRERRKAVQRLLKEDESIMSISFPSLGVHDFTHPSSIPASKCTGSIGNSLFWPELAVFNGHPRYNNFVRNIEGRRGRKITINVPIFKDINTPSPYIEDLSMHSERPEDYKDAKQDHIFLDHMGFGTSCCCLQITFQAVNVNEARWLYDQLTPFTPILLALSAATPIFRSKLADVDSRWGVISESVDDRTLEELGLEPLKNSKWIIEKSKLFLQRYDSTNCYIYPCSTAYNDIPLNYDEEIYQQLIDGDIDEALAKHVAHMFIRDPHQVFRERLEQDDEKDSEHFETIQSSTWMNMRFKPPPPDVSEIGWRVEFRPTEIQLTDFENAAYCCFVVLLTRVIISFRLTYLLPISMVSENMKRAQKRDAVLSQKFFFRKDLATCSSAPDSLDETAECGSPSSGVAEMTVTEIVNGKENEFPGLINLIFQYLDDAEVDVDTRCTITQYLNFISKRASGEIPTLAKWIRNFVGKHPKYNHDSEVCDEIIYDLLKTMDDISNEKEHCEKLLGSFRSKTVPMIPRSILKAEEDLVIQVLKRMC</sequence>
<dbReference type="Pfam" id="PF03074">
    <property type="entry name" value="GCS"/>
    <property type="match status" value="1"/>
</dbReference>
<dbReference type="GO" id="GO:0005524">
    <property type="term" value="F:ATP binding"/>
    <property type="evidence" value="ECO:0007669"/>
    <property type="project" value="UniProtKB-UniRule"/>
</dbReference>
<dbReference type="PRINTS" id="PR00697">
    <property type="entry name" value="TMPROTEINSRA"/>
</dbReference>
<keyword evidence="6 14" id="KW-0317">Glutathione biosynthesis</keyword>
<feature type="transmembrane region" description="Helical" evidence="15">
    <location>
        <begin position="27"/>
        <end position="51"/>
    </location>
</feature>
<name>A0A8S1HWQ7_9PELO</name>
<gene>
    <name evidence="16" type="ORF">CAUJ_LOCUS14640</name>
</gene>
<dbReference type="GO" id="GO:0006750">
    <property type="term" value="P:glutathione biosynthetic process"/>
    <property type="evidence" value="ECO:0007669"/>
    <property type="project" value="UniProtKB-UniRule"/>
</dbReference>
<dbReference type="GO" id="GO:0017109">
    <property type="term" value="C:glutamate-cysteine ligase complex"/>
    <property type="evidence" value="ECO:0007669"/>
    <property type="project" value="TreeGrafter"/>
</dbReference>
<dbReference type="OrthoDB" id="7939818at2759"/>
<evidence type="ECO:0000256" key="15">
    <source>
        <dbReference type="SAM" id="Phobius"/>
    </source>
</evidence>
<evidence type="ECO:0000256" key="2">
    <source>
        <dbReference type="ARBA" id="ARBA00005006"/>
    </source>
</evidence>
<keyword evidence="8 14" id="KW-0547">Nucleotide-binding</keyword>
<evidence type="ECO:0000256" key="1">
    <source>
        <dbReference type="ARBA" id="ARBA00004141"/>
    </source>
</evidence>
<dbReference type="EMBL" id="CAJGYM010000136">
    <property type="protein sequence ID" value="CAD6198734.1"/>
    <property type="molecule type" value="Genomic_DNA"/>
</dbReference>
<evidence type="ECO:0000256" key="11">
    <source>
        <dbReference type="ARBA" id="ARBA00023136"/>
    </source>
</evidence>
<evidence type="ECO:0000256" key="6">
    <source>
        <dbReference type="ARBA" id="ARBA00022684"/>
    </source>
</evidence>
<dbReference type="SUPFAM" id="SSF55931">
    <property type="entry name" value="Glutamine synthetase/guanido kinase"/>
    <property type="match status" value="1"/>
</dbReference>
<keyword evidence="10 15" id="KW-1133">Transmembrane helix</keyword>
<evidence type="ECO:0000256" key="4">
    <source>
        <dbReference type="ARBA" id="ARBA00012220"/>
    </source>
</evidence>
<evidence type="ECO:0000256" key="8">
    <source>
        <dbReference type="ARBA" id="ARBA00022741"/>
    </source>
</evidence>
<dbReference type="InterPro" id="IPR000344">
    <property type="entry name" value="7TM_GPCR_serpentine_rcpt_Sra"/>
</dbReference>
<dbReference type="GO" id="GO:0007606">
    <property type="term" value="P:sensory perception of chemical stimulus"/>
    <property type="evidence" value="ECO:0007669"/>
    <property type="project" value="InterPro"/>
</dbReference>
<feature type="transmembrane region" description="Helical" evidence="15">
    <location>
        <begin position="107"/>
        <end position="127"/>
    </location>
</feature>